<feature type="domain" description="SHSP" evidence="2">
    <location>
        <begin position="68"/>
        <end position="168"/>
    </location>
</feature>
<evidence type="ECO:0000313" key="3">
    <source>
        <dbReference type="EMBL" id="CAI5760468.1"/>
    </source>
</evidence>
<evidence type="ECO:0000256" key="1">
    <source>
        <dbReference type="SAM" id="MobiDB-lite"/>
    </source>
</evidence>
<organism evidence="3 4">
    <name type="scientific">Candida verbasci</name>
    <dbReference type="NCBI Taxonomy" id="1227364"/>
    <lineage>
        <taxon>Eukaryota</taxon>
        <taxon>Fungi</taxon>
        <taxon>Dikarya</taxon>
        <taxon>Ascomycota</taxon>
        <taxon>Saccharomycotina</taxon>
        <taxon>Pichiomycetes</taxon>
        <taxon>Debaryomycetaceae</taxon>
        <taxon>Candida/Lodderomyces clade</taxon>
        <taxon>Candida</taxon>
    </lineage>
</organism>
<dbReference type="Gene3D" id="2.60.40.790">
    <property type="match status" value="1"/>
</dbReference>
<dbReference type="InterPro" id="IPR008978">
    <property type="entry name" value="HSP20-like_chaperone"/>
</dbReference>
<dbReference type="Proteomes" id="UP001152885">
    <property type="component" value="Unassembled WGS sequence"/>
</dbReference>
<evidence type="ECO:0000313" key="4">
    <source>
        <dbReference type="Proteomes" id="UP001152885"/>
    </source>
</evidence>
<feature type="compositionally biased region" description="Low complexity" evidence="1">
    <location>
        <begin position="172"/>
        <end position="200"/>
    </location>
</feature>
<dbReference type="SUPFAM" id="SSF49764">
    <property type="entry name" value="HSP20-like chaperones"/>
    <property type="match status" value="1"/>
</dbReference>
<dbReference type="OrthoDB" id="1431247at2759"/>
<sequence>MFKLSFKRGALLSRSSIPSIPSIPSFRTYLTSWPAISSLPRLLPVLTRDIIDYNWINEEKSINEYLKTKEESNKYIVTINDPKIKDKTLTLKYLKYENALLVNIKQNINNLNKNSESIYQSLFESKYYFNQPINYKQIKANNEKDEGIIEITIPKLQDSKEDENIINIPFKSSHCSSNNSSNNNNNNNSSNTNSNKNINS</sequence>
<gene>
    <name evidence="3" type="ORF">CANVERA_P4978</name>
</gene>
<dbReference type="InterPro" id="IPR002068">
    <property type="entry name" value="A-crystallin/Hsp20_dom"/>
</dbReference>
<dbReference type="Pfam" id="PF00011">
    <property type="entry name" value="HSP20"/>
    <property type="match status" value="1"/>
</dbReference>
<evidence type="ECO:0000259" key="2">
    <source>
        <dbReference type="Pfam" id="PF00011"/>
    </source>
</evidence>
<reference evidence="3" key="1">
    <citation type="submission" date="2022-12" db="EMBL/GenBank/DDBJ databases">
        <authorList>
            <person name="Brejova B."/>
        </authorList>
    </citation>
    <scope>NUCLEOTIDE SEQUENCE</scope>
</reference>
<accession>A0A9W4U2W3</accession>
<comment type="caution">
    <text evidence="3">The sequence shown here is derived from an EMBL/GenBank/DDBJ whole genome shotgun (WGS) entry which is preliminary data.</text>
</comment>
<keyword evidence="4" id="KW-1185">Reference proteome</keyword>
<name>A0A9W4U2W3_9ASCO</name>
<dbReference type="AlphaFoldDB" id="A0A9W4U2W3"/>
<protein>
    <recommendedName>
        <fullName evidence="2">SHSP domain-containing protein</fullName>
    </recommendedName>
</protein>
<proteinExistence type="predicted"/>
<feature type="region of interest" description="Disordered" evidence="1">
    <location>
        <begin position="170"/>
        <end position="200"/>
    </location>
</feature>
<dbReference type="EMBL" id="CANTUO010000006">
    <property type="protein sequence ID" value="CAI5760468.1"/>
    <property type="molecule type" value="Genomic_DNA"/>
</dbReference>